<proteinExistence type="predicted"/>
<evidence type="ECO:0000256" key="1">
    <source>
        <dbReference type="SAM" id="Phobius"/>
    </source>
</evidence>
<dbReference type="EMBL" id="FR718567">
    <property type="protein sequence ID" value="CBX71142.1"/>
    <property type="molecule type" value="Genomic_DNA"/>
</dbReference>
<keyword evidence="1" id="KW-1133">Transmembrane helix</keyword>
<keyword evidence="1" id="KW-0472">Membrane</keyword>
<gene>
    <name evidence="2" type="ORF">YEW_CF09370</name>
</gene>
<keyword evidence="1" id="KW-0812">Transmembrane</keyword>
<feature type="transmembrane region" description="Helical" evidence="1">
    <location>
        <begin position="12"/>
        <end position="34"/>
    </location>
</feature>
<dbReference type="Gene3D" id="1.20.1740.10">
    <property type="entry name" value="Amino acid/polyamine transporter I"/>
    <property type="match status" value="1"/>
</dbReference>
<reference evidence="2" key="1">
    <citation type="journal article" date="2011" name="BMC Genomics">
        <title>Shotgun sequencing of Yersinia enterocolitica strain W22703 (biotype 2, serotype O:9): genomic evidence for oscillation between invertebrates and mammals.</title>
        <authorList>
            <person name="Fuchs T.M."/>
            <person name="Brandt K."/>
            <person name="Starke M."/>
            <person name="Rattei T."/>
        </authorList>
    </citation>
    <scope>NUCLEOTIDE SEQUENCE</scope>
</reference>
<feature type="transmembrane region" description="Helical" evidence="1">
    <location>
        <begin position="40"/>
        <end position="60"/>
    </location>
</feature>
<organism evidence="2">
    <name type="scientific">Yersinia enterocolitica W22703</name>
    <dbReference type="NCBI Taxonomy" id="913028"/>
    <lineage>
        <taxon>Bacteria</taxon>
        <taxon>Pseudomonadati</taxon>
        <taxon>Pseudomonadota</taxon>
        <taxon>Gammaproteobacteria</taxon>
        <taxon>Enterobacterales</taxon>
        <taxon>Yersiniaceae</taxon>
        <taxon>Yersinia</taxon>
    </lineage>
</organism>
<accession>F4MZ84</accession>
<name>F4MZ84_YEREN</name>
<sequence length="108" mass="11553">MAASSNKKLSLWSLTSLVVGSMIGAGIFSLPATFGRATGGFGALIAWVIAGGGMLTLALFSRHWRSVNLNSILVFIFMRKPDLVTMPVLRRLSVFGLVHVSAVSLILY</sequence>
<protein>
    <submittedName>
        <fullName evidence="2">Uncharacterized protein</fullName>
    </submittedName>
</protein>
<evidence type="ECO:0000313" key="2">
    <source>
        <dbReference type="EMBL" id="CBX71142.1"/>
    </source>
</evidence>
<feature type="transmembrane region" description="Helical" evidence="1">
    <location>
        <begin position="88"/>
        <end position="107"/>
    </location>
</feature>
<dbReference type="AlphaFoldDB" id="F4MZ84"/>